<feature type="transmembrane region" description="Helical" evidence="6">
    <location>
        <begin position="16"/>
        <end position="36"/>
    </location>
</feature>
<keyword evidence="3 6" id="KW-1133">Transmembrane helix</keyword>
<keyword evidence="9" id="KW-1185">Reference proteome</keyword>
<evidence type="ECO:0000313" key="8">
    <source>
        <dbReference type="EMBL" id="EDO45989.1"/>
    </source>
</evidence>
<evidence type="ECO:0000256" key="3">
    <source>
        <dbReference type="ARBA" id="ARBA00022989"/>
    </source>
</evidence>
<evidence type="ECO:0000256" key="1">
    <source>
        <dbReference type="ARBA" id="ARBA00004141"/>
    </source>
</evidence>
<dbReference type="InterPro" id="IPR008253">
    <property type="entry name" value="Marvel"/>
</dbReference>
<dbReference type="Proteomes" id="UP000001593">
    <property type="component" value="Unassembled WGS sequence"/>
</dbReference>
<name>A7RRC6_NEMVE</name>
<feature type="transmembrane region" description="Helical" evidence="6">
    <location>
        <begin position="48"/>
        <end position="70"/>
    </location>
</feature>
<dbReference type="InParanoid" id="A7RRC6"/>
<evidence type="ECO:0000256" key="4">
    <source>
        <dbReference type="ARBA" id="ARBA00023136"/>
    </source>
</evidence>
<keyword evidence="2 5" id="KW-0812">Transmembrane</keyword>
<evidence type="ECO:0000259" key="7">
    <source>
        <dbReference type="PROSITE" id="PS51225"/>
    </source>
</evidence>
<dbReference type="EMBL" id="DS469531">
    <property type="protein sequence ID" value="EDO45989.1"/>
    <property type="molecule type" value="Genomic_DNA"/>
</dbReference>
<feature type="transmembrane region" description="Helical" evidence="6">
    <location>
        <begin position="82"/>
        <end position="103"/>
    </location>
</feature>
<protein>
    <recommendedName>
        <fullName evidence="7">MARVEL domain-containing protein</fullName>
    </recommendedName>
</protein>
<evidence type="ECO:0000256" key="2">
    <source>
        <dbReference type="ARBA" id="ARBA00022692"/>
    </source>
</evidence>
<sequence>MTIGLNESYPKGTKGILKMLEIVVTCIAFALIIDYFRGWYKHGKVDFFVSLHIAAFIIAIIFFIVFLINLDNTLGNSRCWNILDLVACIILGILCIVSSALLADLYSSNCMGCGKYIGGFVCGFISGILFLIDAVVHFKEIR</sequence>
<dbReference type="OMA" id="RCWNILD"/>
<gene>
    <name evidence="8" type="ORF">NEMVEDRAFT_v1g232154</name>
</gene>
<proteinExistence type="predicted"/>
<comment type="subcellular location">
    <subcellularLocation>
        <location evidence="1">Membrane</location>
        <topology evidence="1">Multi-pass membrane protein</topology>
    </subcellularLocation>
</comment>
<dbReference type="Pfam" id="PF01284">
    <property type="entry name" value="MARVEL"/>
    <property type="match status" value="1"/>
</dbReference>
<dbReference type="HOGENOM" id="CLU_1818088_0_0_1"/>
<dbReference type="PANTHER" id="PTHR22776">
    <property type="entry name" value="MARVEL-CONTAINING POTENTIAL LIPID RAFT-ASSOCIATED PROTEIN"/>
    <property type="match status" value="1"/>
</dbReference>
<reference evidence="8 9" key="1">
    <citation type="journal article" date="2007" name="Science">
        <title>Sea anemone genome reveals ancestral eumetazoan gene repertoire and genomic organization.</title>
        <authorList>
            <person name="Putnam N.H."/>
            <person name="Srivastava M."/>
            <person name="Hellsten U."/>
            <person name="Dirks B."/>
            <person name="Chapman J."/>
            <person name="Salamov A."/>
            <person name="Terry A."/>
            <person name="Shapiro H."/>
            <person name="Lindquist E."/>
            <person name="Kapitonov V.V."/>
            <person name="Jurka J."/>
            <person name="Genikhovich G."/>
            <person name="Grigoriev I.V."/>
            <person name="Lucas S.M."/>
            <person name="Steele R.E."/>
            <person name="Finnerty J.R."/>
            <person name="Technau U."/>
            <person name="Martindale M.Q."/>
            <person name="Rokhsar D.S."/>
        </authorList>
    </citation>
    <scope>NUCLEOTIDE SEQUENCE [LARGE SCALE GENOMIC DNA]</scope>
    <source>
        <strain evidence="9">CH2 X CH6</strain>
    </source>
</reference>
<dbReference type="KEGG" id="nve:5518012"/>
<dbReference type="OrthoDB" id="5979281at2759"/>
<dbReference type="PANTHER" id="PTHR22776:SF49">
    <property type="entry name" value="MARVEL DOMAIN-CONTAINING PROTEIN"/>
    <property type="match status" value="1"/>
</dbReference>
<accession>A7RRC6</accession>
<dbReference type="InterPro" id="IPR050578">
    <property type="entry name" value="MARVEL-CKLF_proteins"/>
</dbReference>
<evidence type="ECO:0000256" key="5">
    <source>
        <dbReference type="PROSITE-ProRule" id="PRU00581"/>
    </source>
</evidence>
<dbReference type="PROSITE" id="PS51225">
    <property type="entry name" value="MARVEL"/>
    <property type="match status" value="1"/>
</dbReference>
<feature type="transmembrane region" description="Helical" evidence="6">
    <location>
        <begin position="115"/>
        <end position="136"/>
    </location>
</feature>
<dbReference type="GO" id="GO:0016020">
    <property type="term" value="C:membrane"/>
    <property type="evidence" value="ECO:0000318"/>
    <property type="project" value="GO_Central"/>
</dbReference>
<keyword evidence="4 5" id="KW-0472">Membrane</keyword>
<evidence type="ECO:0000256" key="6">
    <source>
        <dbReference type="SAM" id="Phobius"/>
    </source>
</evidence>
<organism evidence="8 9">
    <name type="scientific">Nematostella vectensis</name>
    <name type="common">Starlet sea anemone</name>
    <dbReference type="NCBI Taxonomy" id="45351"/>
    <lineage>
        <taxon>Eukaryota</taxon>
        <taxon>Metazoa</taxon>
        <taxon>Cnidaria</taxon>
        <taxon>Anthozoa</taxon>
        <taxon>Hexacorallia</taxon>
        <taxon>Actiniaria</taxon>
        <taxon>Edwardsiidae</taxon>
        <taxon>Nematostella</taxon>
    </lineage>
</organism>
<evidence type="ECO:0000313" key="9">
    <source>
        <dbReference type="Proteomes" id="UP000001593"/>
    </source>
</evidence>
<feature type="domain" description="MARVEL" evidence="7">
    <location>
        <begin position="9"/>
        <end position="142"/>
    </location>
</feature>
<dbReference type="AlphaFoldDB" id="A7RRC6"/>